<gene>
    <name evidence="2" type="ORF">SAMN05216252_101221</name>
</gene>
<organism evidence="2 3">
    <name type="scientific">Actinacidiphila glaucinigra</name>
    <dbReference type="NCBI Taxonomy" id="235986"/>
    <lineage>
        <taxon>Bacteria</taxon>
        <taxon>Bacillati</taxon>
        <taxon>Actinomycetota</taxon>
        <taxon>Actinomycetes</taxon>
        <taxon>Kitasatosporales</taxon>
        <taxon>Streptomycetaceae</taxon>
        <taxon>Actinacidiphila</taxon>
    </lineage>
</organism>
<reference evidence="2 3" key="1">
    <citation type="submission" date="2017-06" db="EMBL/GenBank/DDBJ databases">
        <authorList>
            <person name="Kim H.J."/>
            <person name="Triplett B.A."/>
        </authorList>
    </citation>
    <scope>NUCLEOTIDE SEQUENCE [LARGE SCALE GENOMIC DNA]</scope>
    <source>
        <strain evidence="2 3">CGMCC 4.1858</strain>
    </source>
</reference>
<evidence type="ECO:0000313" key="2">
    <source>
        <dbReference type="EMBL" id="SNR81812.1"/>
    </source>
</evidence>
<dbReference type="AlphaFoldDB" id="A0A238ZFE9"/>
<proteinExistence type="predicted"/>
<evidence type="ECO:0000256" key="1">
    <source>
        <dbReference type="SAM" id="Phobius"/>
    </source>
</evidence>
<dbReference type="EMBL" id="FZOF01000001">
    <property type="protein sequence ID" value="SNR81812.1"/>
    <property type="molecule type" value="Genomic_DNA"/>
</dbReference>
<evidence type="ECO:0008006" key="4">
    <source>
        <dbReference type="Google" id="ProtNLM"/>
    </source>
</evidence>
<evidence type="ECO:0000313" key="3">
    <source>
        <dbReference type="Proteomes" id="UP000198280"/>
    </source>
</evidence>
<keyword evidence="1" id="KW-0812">Transmembrane</keyword>
<dbReference type="NCBIfam" id="NF040672">
    <property type="entry name" value="SCO2322_fam"/>
    <property type="match status" value="1"/>
</dbReference>
<keyword evidence="1" id="KW-1133">Transmembrane helix</keyword>
<accession>A0A238ZFE9</accession>
<protein>
    <recommendedName>
        <fullName evidence="4">Secreted protein</fullName>
    </recommendedName>
</protein>
<dbReference type="InterPro" id="IPR047703">
    <property type="entry name" value="SCO2322-like"/>
</dbReference>
<keyword evidence="3" id="KW-1185">Reference proteome</keyword>
<dbReference type="Proteomes" id="UP000198280">
    <property type="component" value="Unassembled WGS sequence"/>
</dbReference>
<keyword evidence="1" id="KW-0472">Membrane</keyword>
<feature type="transmembrane region" description="Helical" evidence="1">
    <location>
        <begin position="167"/>
        <end position="187"/>
    </location>
</feature>
<name>A0A238ZFE9_9ACTN</name>
<sequence length="195" mass="19664">MALLAALVATPAQAASYRYWSFWQRDAATGAWTYATTGPALSRPADGAVEGWRFGVSPDADSAARPRGAARFAAVCEGTPARPGTKRVALLLDFGTAADAPAARTACARVPADATSADALAAVAPPLRYNSAGLVCAIAGYPAKGCGEQVADAAAPPAPTSSPGPALGTYGAAGVVLLVAAAAAWQVRRRRSERP</sequence>